<gene>
    <name evidence="2" type="ORF">ACFFJ8_18410</name>
</gene>
<keyword evidence="2" id="KW-0413">Isomerase</keyword>
<dbReference type="InterPro" id="IPR013022">
    <property type="entry name" value="Xyl_isomerase-like_TIM-brl"/>
</dbReference>
<sequence>MVKLSVFTVATPDLTPDQLCREAAAAGIEGIEWRCKETPEALRAEKPSPWGNNWCTIAPNASDAEIAIFDEAAKSHGRKPIALAPYLACGDMEGTEQVFRLAKKLGVAMVRVGVPPYNRSRHYNELFEQAVGYLTEVEALARTYGLKALVEVHHQTIAPSASLTHRLISRFDPDLIGALLDPGNMVHEGFENYRMGMELLGPYLAHVHVKNAGWLPAAGHPNTDQAAGLGGIEGDPLNPVAFSCGWRPIASGIVPWKQVLADLQAVGYEGWFGLEDFSGAYDTVTMLQTYGRQMRAWMEELES</sequence>
<dbReference type="PANTHER" id="PTHR12110">
    <property type="entry name" value="HYDROXYPYRUVATE ISOMERASE"/>
    <property type="match status" value="1"/>
</dbReference>
<dbReference type="RefSeq" id="WP_256555541.1">
    <property type="nucleotide sequence ID" value="NZ_JANHOF010000014.1"/>
</dbReference>
<proteinExistence type="predicted"/>
<evidence type="ECO:0000313" key="3">
    <source>
        <dbReference type="Proteomes" id="UP001589818"/>
    </source>
</evidence>
<name>A0ABV6JBP7_9BACL</name>
<organism evidence="2 3">
    <name type="scientific">Paenibacillus mendelii</name>
    <dbReference type="NCBI Taxonomy" id="206163"/>
    <lineage>
        <taxon>Bacteria</taxon>
        <taxon>Bacillati</taxon>
        <taxon>Bacillota</taxon>
        <taxon>Bacilli</taxon>
        <taxon>Bacillales</taxon>
        <taxon>Paenibacillaceae</taxon>
        <taxon>Paenibacillus</taxon>
    </lineage>
</organism>
<dbReference type="Pfam" id="PF01261">
    <property type="entry name" value="AP_endonuc_2"/>
    <property type="match status" value="1"/>
</dbReference>
<dbReference type="EMBL" id="JBHLVF010000033">
    <property type="protein sequence ID" value="MFC0393338.1"/>
    <property type="molecule type" value="Genomic_DNA"/>
</dbReference>
<protein>
    <submittedName>
        <fullName evidence="2">Sugar phosphate isomerase/epimerase family protein</fullName>
    </submittedName>
</protein>
<keyword evidence="3" id="KW-1185">Reference proteome</keyword>
<dbReference type="InterPro" id="IPR036237">
    <property type="entry name" value="Xyl_isomerase-like_sf"/>
</dbReference>
<reference evidence="2 3" key="1">
    <citation type="submission" date="2024-09" db="EMBL/GenBank/DDBJ databases">
        <authorList>
            <person name="Sun Q."/>
            <person name="Mori K."/>
        </authorList>
    </citation>
    <scope>NUCLEOTIDE SEQUENCE [LARGE SCALE GENOMIC DNA]</scope>
    <source>
        <strain evidence="2 3">CCM 4839</strain>
    </source>
</reference>
<feature type="domain" description="Xylose isomerase-like TIM barrel" evidence="1">
    <location>
        <begin position="21"/>
        <end position="285"/>
    </location>
</feature>
<dbReference type="Gene3D" id="3.20.20.150">
    <property type="entry name" value="Divalent-metal-dependent TIM barrel enzymes"/>
    <property type="match status" value="1"/>
</dbReference>
<evidence type="ECO:0000313" key="2">
    <source>
        <dbReference type="EMBL" id="MFC0393338.1"/>
    </source>
</evidence>
<comment type="caution">
    <text evidence="2">The sequence shown here is derived from an EMBL/GenBank/DDBJ whole genome shotgun (WGS) entry which is preliminary data.</text>
</comment>
<accession>A0ABV6JBP7</accession>
<dbReference type="PANTHER" id="PTHR12110:SF21">
    <property type="entry name" value="XYLOSE ISOMERASE-LIKE TIM BARREL DOMAIN-CONTAINING PROTEIN"/>
    <property type="match status" value="1"/>
</dbReference>
<dbReference type="GO" id="GO:0016853">
    <property type="term" value="F:isomerase activity"/>
    <property type="evidence" value="ECO:0007669"/>
    <property type="project" value="UniProtKB-KW"/>
</dbReference>
<dbReference type="SUPFAM" id="SSF51658">
    <property type="entry name" value="Xylose isomerase-like"/>
    <property type="match status" value="1"/>
</dbReference>
<evidence type="ECO:0000259" key="1">
    <source>
        <dbReference type="Pfam" id="PF01261"/>
    </source>
</evidence>
<dbReference type="Proteomes" id="UP001589818">
    <property type="component" value="Unassembled WGS sequence"/>
</dbReference>
<dbReference type="InterPro" id="IPR050312">
    <property type="entry name" value="IolE/XylAMocC-like"/>
</dbReference>